<dbReference type="EMBL" id="BLYI01000027">
    <property type="protein sequence ID" value="GFO84892.1"/>
    <property type="molecule type" value="Genomic_DNA"/>
</dbReference>
<dbReference type="SUPFAM" id="SSF88659">
    <property type="entry name" value="Sigma3 and sigma4 domains of RNA polymerase sigma factors"/>
    <property type="match status" value="1"/>
</dbReference>
<evidence type="ECO:0000256" key="4">
    <source>
        <dbReference type="ARBA" id="ARBA00023163"/>
    </source>
</evidence>
<dbReference type="SUPFAM" id="SSF88946">
    <property type="entry name" value="Sigma2 domain of RNA polymerase sigma factors"/>
    <property type="match status" value="1"/>
</dbReference>
<proteinExistence type="predicted"/>
<evidence type="ECO:0000259" key="5">
    <source>
        <dbReference type="PROSITE" id="PS00715"/>
    </source>
</evidence>
<protein>
    <recommendedName>
        <fullName evidence="5">RNA polymerase sigma-70 domain-containing protein</fullName>
    </recommendedName>
</protein>
<dbReference type="Gene3D" id="1.20.120.1810">
    <property type="match status" value="1"/>
</dbReference>
<evidence type="ECO:0000256" key="1">
    <source>
        <dbReference type="ARBA" id="ARBA00023015"/>
    </source>
</evidence>
<dbReference type="PROSITE" id="PS00715">
    <property type="entry name" value="SIGMA70_1"/>
    <property type="match status" value="1"/>
</dbReference>
<evidence type="ECO:0000256" key="3">
    <source>
        <dbReference type="ARBA" id="ARBA00023125"/>
    </source>
</evidence>
<keyword evidence="7" id="KW-1185">Reference proteome</keyword>
<dbReference type="GO" id="GO:0003677">
    <property type="term" value="F:DNA binding"/>
    <property type="evidence" value="ECO:0007669"/>
    <property type="project" value="UniProtKB-KW"/>
</dbReference>
<comment type="caution">
    <text evidence="6">The sequence shown here is derived from an EMBL/GenBank/DDBJ whole genome shotgun (WGS) entry which is preliminary data.</text>
</comment>
<keyword evidence="3" id="KW-0238">DNA-binding</keyword>
<dbReference type="InterPro" id="IPR007624">
    <property type="entry name" value="RNA_pol_sigma70_r3"/>
</dbReference>
<dbReference type="Proteomes" id="UP000613208">
    <property type="component" value="Unassembled WGS sequence"/>
</dbReference>
<dbReference type="Gene3D" id="1.10.10.10">
    <property type="entry name" value="Winged helix-like DNA-binding domain superfamily/Winged helix DNA-binding domain"/>
    <property type="match status" value="1"/>
</dbReference>
<keyword evidence="2" id="KW-0731">Sigma factor</keyword>
<feature type="domain" description="RNA polymerase sigma-70" evidence="5">
    <location>
        <begin position="142"/>
        <end position="155"/>
    </location>
</feature>
<dbReference type="InterPro" id="IPR036388">
    <property type="entry name" value="WH-like_DNA-bd_sf"/>
</dbReference>
<dbReference type="RefSeq" id="WP_201310606.1">
    <property type="nucleotide sequence ID" value="NZ_BLYI01000027.1"/>
</dbReference>
<accession>A0A916VDB7</accession>
<evidence type="ECO:0000313" key="6">
    <source>
        <dbReference type="EMBL" id="GFO84892.1"/>
    </source>
</evidence>
<dbReference type="InterPro" id="IPR013325">
    <property type="entry name" value="RNA_pol_sigma_r2"/>
</dbReference>
<dbReference type="NCBIfam" id="TIGR02937">
    <property type="entry name" value="sigma70-ECF"/>
    <property type="match status" value="1"/>
</dbReference>
<keyword evidence="1" id="KW-0805">Transcription regulation</keyword>
<dbReference type="GO" id="GO:0006352">
    <property type="term" value="P:DNA-templated transcription initiation"/>
    <property type="evidence" value="ECO:0007669"/>
    <property type="project" value="InterPro"/>
</dbReference>
<dbReference type="GO" id="GO:0016987">
    <property type="term" value="F:sigma factor activity"/>
    <property type="evidence" value="ECO:0007669"/>
    <property type="project" value="UniProtKB-KW"/>
</dbReference>
<dbReference type="InterPro" id="IPR013324">
    <property type="entry name" value="RNA_pol_sigma_r3/r4-like"/>
</dbReference>
<keyword evidence="4" id="KW-0804">Transcription</keyword>
<dbReference type="PANTHER" id="PTHR30603">
    <property type="entry name" value="RNA POLYMERASE SIGMA FACTOR RPO"/>
    <property type="match status" value="1"/>
</dbReference>
<gene>
    <name evidence="6" type="ORF">ANBU17_12390</name>
</gene>
<evidence type="ECO:0000313" key="7">
    <source>
        <dbReference type="Proteomes" id="UP000613208"/>
    </source>
</evidence>
<evidence type="ECO:0000256" key="2">
    <source>
        <dbReference type="ARBA" id="ARBA00023082"/>
    </source>
</evidence>
<dbReference type="PANTHER" id="PTHR30603:SF60">
    <property type="entry name" value="RNA POLYMERASE SIGMA FACTOR RPOD"/>
    <property type="match status" value="1"/>
</dbReference>
<dbReference type="Pfam" id="PF04542">
    <property type="entry name" value="Sigma70_r2"/>
    <property type="match status" value="1"/>
</dbReference>
<dbReference type="InterPro" id="IPR050239">
    <property type="entry name" value="Sigma-70_RNA_pol_init_factors"/>
</dbReference>
<name>A0A916VDB7_9FIRM</name>
<reference evidence="6" key="1">
    <citation type="submission" date="2020-06" db="EMBL/GenBank/DDBJ databases">
        <title>Characterization of fructooligosaccharide metabolism and fructooligosaccharide-degrading enzymes in human commensal butyrate producers.</title>
        <authorList>
            <person name="Tanno H."/>
            <person name="Fujii T."/>
            <person name="Hirano K."/>
            <person name="Maeno S."/>
            <person name="Tonozuka T."/>
            <person name="Sakamoto M."/>
            <person name="Ohkuma M."/>
            <person name="Tochio T."/>
            <person name="Endo A."/>
        </authorList>
    </citation>
    <scope>NUCLEOTIDE SEQUENCE</scope>
    <source>
        <strain evidence="6">JCM 17466</strain>
    </source>
</reference>
<dbReference type="Pfam" id="PF04539">
    <property type="entry name" value="Sigma70_r3"/>
    <property type="match status" value="1"/>
</dbReference>
<dbReference type="AlphaFoldDB" id="A0A916VDB7"/>
<dbReference type="InterPro" id="IPR000943">
    <property type="entry name" value="RNA_pol_sigma70"/>
</dbReference>
<sequence>MDKKDFLKALEEMLSIAKTNGNQITKEELLDYFSDIPMNEEAKKLLFDTYEEAGIRIIGYEKEKTGEKKEEREAEEQKESEVLAFYEKEVEGLDLPDEDSQKQLLKEWLEGQGSQEQIIECLLPAVMEIARRHKGEGVLYADLIQEGNIGLLEAVGTYEGKDEEEFLKYAARAVEEAMLNSIAAQKGSDSIGEQMAMKANRLDEASSHLAKELGREPKAEELAEYLSMTIEEVKDIMKISLDAISVMETDITLKES</sequence>
<dbReference type="InterPro" id="IPR014284">
    <property type="entry name" value="RNA_pol_sigma-70_dom"/>
</dbReference>
<dbReference type="InterPro" id="IPR007627">
    <property type="entry name" value="RNA_pol_sigma70_r2"/>
</dbReference>
<organism evidence="6 7">
    <name type="scientific">Anaerostipes butyraticus</name>
    <dbReference type="NCBI Taxonomy" id="645466"/>
    <lineage>
        <taxon>Bacteria</taxon>
        <taxon>Bacillati</taxon>
        <taxon>Bacillota</taxon>
        <taxon>Clostridia</taxon>
        <taxon>Lachnospirales</taxon>
        <taxon>Lachnospiraceae</taxon>
        <taxon>Anaerostipes</taxon>
    </lineage>
</organism>